<evidence type="ECO:0000313" key="2">
    <source>
        <dbReference type="EMBL" id="KAH0901700.1"/>
    </source>
</evidence>
<organism evidence="2 3">
    <name type="scientific">Brassica napus</name>
    <name type="common">Rape</name>
    <dbReference type="NCBI Taxonomy" id="3708"/>
    <lineage>
        <taxon>Eukaryota</taxon>
        <taxon>Viridiplantae</taxon>
        <taxon>Streptophyta</taxon>
        <taxon>Embryophyta</taxon>
        <taxon>Tracheophyta</taxon>
        <taxon>Spermatophyta</taxon>
        <taxon>Magnoliopsida</taxon>
        <taxon>eudicotyledons</taxon>
        <taxon>Gunneridae</taxon>
        <taxon>Pentapetalae</taxon>
        <taxon>rosids</taxon>
        <taxon>malvids</taxon>
        <taxon>Brassicales</taxon>
        <taxon>Brassicaceae</taxon>
        <taxon>Brassiceae</taxon>
        <taxon>Brassica</taxon>
    </lineage>
</organism>
<dbReference type="InterPro" id="IPR006626">
    <property type="entry name" value="PbH1"/>
</dbReference>
<dbReference type="Gene3D" id="2.160.20.10">
    <property type="entry name" value="Single-stranded right-handed beta-helix, Pectin lyase-like"/>
    <property type="match status" value="2"/>
</dbReference>
<dbReference type="InterPro" id="IPR024535">
    <property type="entry name" value="RHGA/B-epi-like_pectate_lyase"/>
</dbReference>
<dbReference type="Pfam" id="PF12708">
    <property type="entry name" value="Pect-lyase_RHGA_epim"/>
    <property type="match status" value="1"/>
</dbReference>
<protein>
    <recommendedName>
        <fullName evidence="1">Rhamnogalacturonase A/B/Epimerase-like pectate lyase domain-containing protein</fullName>
    </recommendedName>
</protein>
<sequence>METRKTQVAVPVLVAIMTLMVSKVVFAGKDSLHERHMAELQAVKASLVRRNLPGFVSPPPTPPQAVPGPRVYQVISYGADPTGKADSTNAILKAMEDAFDGPNHGVLMEGINDLGGARIDLQGGSYLISKPLRFPSAGAGNLLISGGTLRASDDFPVDKYLIELNDESSKLQYIFEYITLRDLLIDCNYRGGAIAVINSLRTSIDNCYITRFGDTNGILVQKGHETYIRNSFLGQHITAGGDKGERNFSGTAVNLVGNDNAITDTVIFSAAVGVMISGQANLLSGVHCYNKATGFGGTGIYLKLPGLTQNRIVNSYLDYTGIVAEDPVQLQISGTFFLGDAFILLKSINGVVRGVNIVDNMFSGSDNGVQIVQLDQTNKAFENVDQVVVDRNNVNGMATRSTVAKASVDGNGTSWTVDFNQVLLFPNLIKHVQYTLVARDGNAFPIHAVRNVSDNQVVVQTNAPVTAQLDETISLRRDMTKLLEIQDKIQERLAVAPTVPPVSSPSSPFPKMVGRVIYPISYGADPTGGQDSSDAILEALNDAFQLHIELHMLPRVTDLGGVVIDLQGGSYKIGKPLRFPSSGGGNLLVKGGTFRASEVFPGCDNCYLDYTGIVIEDPVHVHVHVTNALFLGDANIVLRLVHGKKIHGVNIVNNMFSGDPKHNFPIVKLEGEFHEVEQVVIGQNSVEGMTLKSTTGKAKVSGNGTRWVADFGPHSLFAQSGEIPASAVTNVSNNVVVVETDRDVIGTV</sequence>
<dbReference type="InterPro" id="IPR039279">
    <property type="entry name" value="QRT3-like"/>
</dbReference>
<gene>
    <name evidence="2" type="ORF">HID58_041203</name>
</gene>
<dbReference type="PANTHER" id="PTHR33928:SF7">
    <property type="entry name" value="POLYGALACTURONASE QRT3"/>
    <property type="match status" value="1"/>
</dbReference>
<name>A0ABQ8BA59_BRANA</name>
<dbReference type="Proteomes" id="UP000824890">
    <property type="component" value="Unassembled WGS sequence"/>
</dbReference>
<dbReference type="InterPro" id="IPR011050">
    <property type="entry name" value="Pectin_lyase_fold/virulence"/>
</dbReference>
<dbReference type="PANTHER" id="PTHR33928">
    <property type="entry name" value="POLYGALACTURONASE QRT3"/>
    <property type="match status" value="1"/>
</dbReference>
<dbReference type="InterPro" id="IPR012334">
    <property type="entry name" value="Pectin_lyas_fold"/>
</dbReference>
<comment type="caution">
    <text evidence="2">The sequence shown here is derived from an EMBL/GenBank/DDBJ whole genome shotgun (WGS) entry which is preliminary data.</text>
</comment>
<reference evidence="2 3" key="1">
    <citation type="submission" date="2021-05" db="EMBL/GenBank/DDBJ databases">
        <title>Genome Assembly of Synthetic Allotetraploid Brassica napus Reveals Homoeologous Exchanges between Subgenomes.</title>
        <authorList>
            <person name="Davis J.T."/>
        </authorList>
    </citation>
    <scope>NUCLEOTIDE SEQUENCE [LARGE SCALE GENOMIC DNA]</scope>
    <source>
        <strain evidence="3">cv. Da-Ae</strain>
        <tissue evidence="2">Seedling</tissue>
    </source>
</reference>
<dbReference type="SMART" id="SM00710">
    <property type="entry name" value="PbH1"/>
    <property type="match status" value="4"/>
</dbReference>
<evidence type="ECO:0000313" key="3">
    <source>
        <dbReference type="Proteomes" id="UP000824890"/>
    </source>
</evidence>
<dbReference type="SUPFAM" id="SSF51126">
    <property type="entry name" value="Pectin lyase-like"/>
    <property type="match status" value="2"/>
</dbReference>
<feature type="domain" description="Rhamnogalacturonase A/B/Epimerase-like pectate lyase" evidence="1">
    <location>
        <begin position="74"/>
        <end position="294"/>
    </location>
</feature>
<feature type="non-terminal residue" evidence="2">
    <location>
        <position position="748"/>
    </location>
</feature>
<dbReference type="EMBL" id="JAGKQM010000011">
    <property type="protein sequence ID" value="KAH0901700.1"/>
    <property type="molecule type" value="Genomic_DNA"/>
</dbReference>
<keyword evidence="3" id="KW-1185">Reference proteome</keyword>
<evidence type="ECO:0000259" key="1">
    <source>
        <dbReference type="Pfam" id="PF12708"/>
    </source>
</evidence>
<accession>A0ABQ8BA59</accession>
<proteinExistence type="predicted"/>